<dbReference type="InterPro" id="IPR006652">
    <property type="entry name" value="Kelch_1"/>
</dbReference>
<dbReference type="SMART" id="SM00612">
    <property type="entry name" value="Kelch"/>
    <property type="match status" value="3"/>
</dbReference>
<keyword evidence="3" id="KW-1185">Reference proteome</keyword>
<keyword evidence="2" id="KW-0677">Repeat</keyword>
<reference evidence="4 5" key="1">
    <citation type="submission" date="2022-11" db="UniProtKB">
        <authorList>
            <consortium name="WormBaseParasite"/>
        </authorList>
    </citation>
    <scope>IDENTIFICATION</scope>
</reference>
<dbReference type="Proteomes" id="UP000887569">
    <property type="component" value="Unplaced"/>
</dbReference>
<evidence type="ECO:0000256" key="2">
    <source>
        <dbReference type="ARBA" id="ARBA00022737"/>
    </source>
</evidence>
<dbReference type="WBParaSite" id="PgE019_g002_t08">
    <property type="protein sequence ID" value="PgE019_g002_t08"/>
    <property type="gene ID" value="PgE019_g002"/>
</dbReference>
<evidence type="ECO:0000256" key="1">
    <source>
        <dbReference type="ARBA" id="ARBA00022441"/>
    </source>
</evidence>
<dbReference type="PANTHER" id="PTHR45632">
    <property type="entry name" value="LD33804P"/>
    <property type="match status" value="1"/>
</dbReference>
<keyword evidence="1" id="KW-0880">Kelch repeat</keyword>
<evidence type="ECO:0000313" key="5">
    <source>
        <dbReference type="WBParaSite" id="PgE019_g002_t08"/>
    </source>
</evidence>
<dbReference type="InterPro" id="IPR015915">
    <property type="entry name" value="Kelch-typ_b-propeller"/>
</dbReference>
<dbReference type="AlphaFoldDB" id="A0A915A2D1"/>
<dbReference type="Pfam" id="PF01344">
    <property type="entry name" value="Kelch_1"/>
    <property type="match status" value="3"/>
</dbReference>
<dbReference type="PANTHER" id="PTHR45632:SF3">
    <property type="entry name" value="KELCH-LIKE PROTEIN 32"/>
    <property type="match status" value="1"/>
</dbReference>
<proteinExistence type="predicted"/>
<name>A0A915A2D1_PARUN</name>
<evidence type="ECO:0000313" key="3">
    <source>
        <dbReference type="Proteomes" id="UP000887569"/>
    </source>
</evidence>
<sequence>MHFARSDAAACTMNGRVYVVGGFNGDFVLQSVEMYIPDSDLWIEIATMNTPRSGLACVVDRDSIVIAGGFDGSARLSSVERLRSSSSYTVMLPPMPSARSNFGMCKYGDIIYVVGGYAKGVTSSVLQFDGYRWSEISALNIARSATKVQSYFREMRIPCIPLHCHVRQLVSFSH</sequence>
<dbReference type="SUPFAM" id="SSF117281">
    <property type="entry name" value="Kelch motif"/>
    <property type="match status" value="1"/>
</dbReference>
<organism evidence="3 4">
    <name type="scientific">Parascaris univalens</name>
    <name type="common">Nematode worm</name>
    <dbReference type="NCBI Taxonomy" id="6257"/>
    <lineage>
        <taxon>Eukaryota</taxon>
        <taxon>Metazoa</taxon>
        <taxon>Ecdysozoa</taxon>
        <taxon>Nematoda</taxon>
        <taxon>Chromadorea</taxon>
        <taxon>Rhabditida</taxon>
        <taxon>Spirurina</taxon>
        <taxon>Ascaridomorpha</taxon>
        <taxon>Ascaridoidea</taxon>
        <taxon>Ascarididae</taxon>
        <taxon>Parascaris</taxon>
    </lineage>
</organism>
<dbReference type="WBParaSite" id="PgE019_g002_t07">
    <property type="protein sequence ID" value="PgE019_g002_t07"/>
    <property type="gene ID" value="PgE019_g002"/>
</dbReference>
<accession>A0A915A2D1</accession>
<dbReference type="PRINTS" id="PR00501">
    <property type="entry name" value="KELCHREPEAT"/>
</dbReference>
<dbReference type="Gene3D" id="2.120.10.80">
    <property type="entry name" value="Kelch-type beta propeller"/>
    <property type="match status" value="1"/>
</dbReference>
<evidence type="ECO:0000313" key="4">
    <source>
        <dbReference type="WBParaSite" id="PgE019_g002_t07"/>
    </source>
</evidence>
<protein>
    <submittedName>
        <fullName evidence="4 5">BACK domain-containing protein</fullName>
    </submittedName>
</protein>